<feature type="transmembrane region" description="Helical" evidence="8">
    <location>
        <begin position="191"/>
        <end position="209"/>
    </location>
</feature>
<dbReference type="EMBL" id="SJPW01000005">
    <property type="protein sequence ID" value="TWU50988.1"/>
    <property type="molecule type" value="Genomic_DNA"/>
</dbReference>
<dbReference type="Pfam" id="PF18967">
    <property type="entry name" value="PycTM"/>
    <property type="match status" value="1"/>
</dbReference>
<name>A0A5C6EQ00_9BACT</name>
<organism evidence="10 11">
    <name type="scientific">Rubripirellula tenax</name>
    <dbReference type="NCBI Taxonomy" id="2528015"/>
    <lineage>
        <taxon>Bacteria</taxon>
        <taxon>Pseudomonadati</taxon>
        <taxon>Planctomycetota</taxon>
        <taxon>Planctomycetia</taxon>
        <taxon>Pirellulales</taxon>
        <taxon>Pirellulaceae</taxon>
        <taxon>Rubripirellula</taxon>
    </lineage>
</organism>
<keyword evidence="7 8" id="KW-0472">Membrane</keyword>
<evidence type="ECO:0000259" key="9">
    <source>
        <dbReference type="Pfam" id="PF18967"/>
    </source>
</evidence>
<feature type="transmembrane region" description="Helical" evidence="8">
    <location>
        <begin position="60"/>
        <end position="78"/>
    </location>
</feature>
<evidence type="ECO:0000256" key="7">
    <source>
        <dbReference type="ARBA" id="ARBA00023136"/>
    </source>
</evidence>
<feature type="domain" description="Pycsar effector protein" evidence="9">
    <location>
        <begin position="44"/>
        <end position="205"/>
    </location>
</feature>
<gene>
    <name evidence="10" type="ORF">Poly51_42810</name>
</gene>
<protein>
    <recommendedName>
        <fullName evidence="9">Pycsar effector protein domain-containing protein</fullName>
    </recommendedName>
</protein>
<comment type="subcellular location">
    <subcellularLocation>
        <location evidence="1">Cell membrane</location>
    </subcellularLocation>
</comment>
<evidence type="ECO:0000256" key="5">
    <source>
        <dbReference type="ARBA" id="ARBA00022989"/>
    </source>
</evidence>
<keyword evidence="4" id="KW-0547">Nucleotide-binding</keyword>
<evidence type="ECO:0000256" key="3">
    <source>
        <dbReference type="ARBA" id="ARBA00022692"/>
    </source>
</evidence>
<keyword evidence="5 8" id="KW-1133">Transmembrane helix</keyword>
<evidence type="ECO:0000256" key="8">
    <source>
        <dbReference type="SAM" id="Phobius"/>
    </source>
</evidence>
<dbReference type="Proteomes" id="UP000318288">
    <property type="component" value="Unassembled WGS sequence"/>
</dbReference>
<evidence type="ECO:0000313" key="11">
    <source>
        <dbReference type="Proteomes" id="UP000318288"/>
    </source>
</evidence>
<keyword evidence="2" id="KW-1003">Cell membrane</keyword>
<evidence type="ECO:0000256" key="6">
    <source>
        <dbReference type="ARBA" id="ARBA00023118"/>
    </source>
</evidence>
<keyword evidence="11" id="KW-1185">Reference proteome</keyword>
<dbReference type="AlphaFoldDB" id="A0A5C6EQ00"/>
<accession>A0A5C6EQ00</accession>
<dbReference type="RefSeq" id="WP_146459647.1">
    <property type="nucleotide sequence ID" value="NZ_SJPW01000005.1"/>
</dbReference>
<dbReference type="OrthoDB" id="271875at2"/>
<evidence type="ECO:0000256" key="1">
    <source>
        <dbReference type="ARBA" id="ARBA00004236"/>
    </source>
</evidence>
<reference evidence="10 11" key="1">
    <citation type="submission" date="2019-02" db="EMBL/GenBank/DDBJ databases">
        <title>Deep-cultivation of Planctomycetes and their phenomic and genomic characterization uncovers novel biology.</title>
        <authorList>
            <person name="Wiegand S."/>
            <person name="Jogler M."/>
            <person name="Boedeker C."/>
            <person name="Pinto D."/>
            <person name="Vollmers J."/>
            <person name="Rivas-Marin E."/>
            <person name="Kohn T."/>
            <person name="Peeters S.H."/>
            <person name="Heuer A."/>
            <person name="Rast P."/>
            <person name="Oberbeckmann S."/>
            <person name="Bunk B."/>
            <person name="Jeske O."/>
            <person name="Meyerdierks A."/>
            <person name="Storesund J.E."/>
            <person name="Kallscheuer N."/>
            <person name="Luecker S."/>
            <person name="Lage O.M."/>
            <person name="Pohl T."/>
            <person name="Merkel B.J."/>
            <person name="Hornburger P."/>
            <person name="Mueller R.-W."/>
            <person name="Bruemmer F."/>
            <person name="Labrenz M."/>
            <person name="Spormann A.M."/>
            <person name="Op Den Camp H."/>
            <person name="Overmann J."/>
            <person name="Amann R."/>
            <person name="Jetten M.S.M."/>
            <person name="Mascher T."/>
            <person name="Medema M.H."/>
            <person name="Devos D.P."/>
            <person name="Kaster A.-K."/>
            <person name="Ovreas L."/>
            <person name="Rohde M."/>
            <person name="Galperin M.Y."/>
            <person name="Jogler C."/>
        </authorList>
    </citation>
    <scope>NUCLEOTIDE SEQUENCE [LARGE SCALE GENOMIC DNA]</scope>
    <source>
        <strain evidence="10 11">Poly51</strain>
    </source>
</reference>
<keyword evidence="6" id="KW-0051">Antiviral defense</keyword>
<evidence type="ECO:0000256" key="4">
    <source>
        <dbReference type="ARBA" id="ARBA00022741"/>
    </source>
</evidence>
<evidence type="ECO:0000313" key="10">
    <source>
        <dbReference type="EMBL" id="TWU50988.1"/>
    </source>
</evidence>
<comment type="caution">
    <text evidence="10">The sequence shown here is derived from an EMBL/GenBank/DDBJ whole genome shotgun (WGS) entry which is preliminary data.</text>
</comment>
<sequence length="211" mass="23114">MEKSHEKENDPTTLQPVAETAAVQNPSSLCDDTQDALEAENLIETYQIIGEWIRFADAKAAAVLAVNGALCGVLIPTLHEYSSTQQNHPAAWWGTLVSASFLLWLVAMILSCVLAFRCILPFRHRGKHPAIGHADHFHPAAISQSYRIDQTEEFADEIGRMGMSGLKREIAICMMLDSHVSSAKYGSVSGAIRMLALSAVLGLLYMLSIQF</sequence>
<dbReference type="InterPro" id="IPR043760">
    <property type="entry name" value="PycTM_dom"/>
</dbReference>
<proteinExistence type="predicted"/>
<feature type="transmembrane region" description="Helical" evidence="8">
    <location>
        <begin position="90"/>
        <end position="116"/>
    </location>
</feature>
<evidence type="ECO:0000256" key="2">
    <source>
        <dbReference type="ARBA" id="ARBA00022475"/>
    </source>
</evidence>
<keyword evidence="3 8" id="KW-0812">Transmembrane</keyword>